<accession>A0A330M6Q4</accession>
<protein>
    <submittedName>
        <fullName evidence="1">Uncharacterized protein</fullName>
    </submittedName>
</protein>
<proteinExistence type="predicted"/>
<dbReference type="KEGG" id="sbk:SHEWBE_3809"/>
<gene>
    <name evidence="1" type="ORF">SHEWBE_3809</name>
</gene>
<evidence type="ECO:0000313" key="1">
    <source>
        <dbReference type="EMBL" id="SQH77772.1"/>
    </source>
</evidence>
<reference evidence="2" key="1">
    <citation type="submission" date="2018-06" db="EMBL/GenBank/DDBJ databases">
        <authorList>
            <person name="Cea G.-C."/>
            <person name="William W."/>
        </authorList>
    </citation>
    <scope>NUCLEOTIDE SEQUENCE [LARGE SCALE GENOMIC DNA]</scope>
    <source>
        <strain evidence="2">DB21MT-2</strain>
    </source>
</reference>
<dbReference type="Proteomes" id="UP000250123">
    <property type="component" value="Chromosome SHEWBE"/>
</dbReference>
<evidence type="ECO:0000313" key="2">
    <source>
        <dbReference type="Proteomes" id="UP000250123"/>
    </source>
</evidence>
<organism evidence="1 2">
    <name type="scientific">Shewanella benthica</name>
    <dbReference type="NCBI Taxonomy" id="43661"/>
    <lineage>
        <taxon>Bacteria</taxon>
        <taxon>Pseudomonadati</taxon>
        <taxon>Pseudomonadota</taxon>
        <taxon>Gammaproteobacteria</taxon>
        <taxon>Alteromonadales</taxon>
        <taxon>Shewanellaceae</taxon>
        <taxon>Shewanella</taxon>
    </lineage>
</organism>
<dbReference type="EMBL" id="LS483452">
    <property type="protein sequence ID" value="SQH77772.1"/>
    <property type="molecule type" value="Genomic_DNA"/>
</dbReference>
<dbReference type="AlphaFoldDB" id="A0A330M6Q4"/>
<sequence length="46" mass="5142">MLTVEVIKTNLLITISYNEIDLFCKPLCLYNAASDNSLISFCSKKA</sequence>
<name>A0A330M6Q4_9GAMM</name>